<accession>A0A0J7MM37</accession>
<feature type="non-terminal residue" evidence="1">
    <location>
        <position position="81"/>
    </location>
</feature>
<organism evidence="1 2">
    <name type="scientific">Lasius niger</name>
    <name type="common">Black garden ant</name>
    <dbReference type="NCBI Taxonomy" id="67767"/>
    <lineage>
        <taxon>Eukaryota</taxon>
        <taxon>Metazoa</taxon>
        <taxon>Ecdysozoa</taxon>
        <taxon>Arthropoda</taxon>
        <taxon>Hexapoda</taxon>
        <taxon>Insecta</taxon>
        <taxon>Pterygota</taxon>
        <taxon>Neoptera</taxon>
        <taxon>Endopterygota</taxon>
        <taxon>Hymenoptera</taxon>
        <taxon>Apocrita</taxon>
        <taxon>Aculeata</taxon>
        <taxon>Formicoidea</taxon>
        <taxon>Formicidae</taxon>
        <taxon>Formicinae</taxon>
        <taxon>Lasius</taxon>
        <taxon>Lasius</taxon>
    </lineage>
</organism>
<sequence length="81" mass="8814">MKTYANLQHMTEVDASTSNTERVCYLPHHGVLRDTSSSTKLSGVQRILDSPLGYLPQPKSFGWEKPVAGTYGHPSSVALAP</sequence>
<gene>
    <name evidence="1" type="ORF">RF55_25627</name>
</gene>
<keyword evidence="2" id="KW-1185">Reference proteome</keyword>
<dbReference type="OrthoDB" id="5920040at2759"/>
<protein>
    <submittedName>
        <fullName evidence="1">Uncharacterized protein</fullName>
    </submittedName>
</protein>
<name>A0A0J7MM37_LASNI</name>
<proteinExistence type="predicted"/>
<dbReference type="AlphaFoldDB" id="A0A0J7MM37"/>
<comment type="caution">
    <text evidence="1">The sequence shown here is derived from an EMBL/GenBank/DDBJ whole genome shotgun (WGS) entry which is preliminary data.</text>
</comment>
<evidence type="ECO:0000313" key="2">
    <source>
        <dbReference type="Proteomes" id="UP000036403"/>
    </source>
</evidence>
<evidence type="ECO:0000313" key="1">
    <source>
        <dbReference type="EMBL" id="KMQ81655.1"/>
    </source>
</evidence>
<dbReference type="PaxDb" id="67767-A0A0J7MM37"/>
<dbReference type="Proteomes" id="UP000036403">
    <property type="component" value="Unassembled WGS sequence"/>
</dbReference>
<reference evidence="1 2" key="1">
    <citation type="submission" date="2015-04" db="EMBL/GenBank/DDBJ databases">
        <title>Lasius niger genome sequencing.</title>
        <authorList>
            <person name="Konorov E.A."/>
            <person name="Nikitin M.A."/>
            <person name="Kirill M.V."/>
            <person name="Chang P."/>
        </authorList>
    </citation>
    <scope>NUCLEOTIDE SEQUENCE [LARGE SCALE GENOMIC DNA]</scope>
    <source>
        <tissue evidence="1">Whole</tissue>
    </source>
</reference>
<dbReference type="EMBL" id="LBMM01033017">
    <property type="protein sequence ID" value="KMQ81655.1"/>
    <property type="molecule type" value="Genomic_DNA"/>
</dbReference>